<evidence type="ECO:0000313" key="3">
    <source>
        <dbReference type="Proteomes" id="UP001139031"/>
    </source>
</evidence>
<dbReference type="RefSeq" id="WP_224194451.1">
    <property type="nucleotide sequence ID" value="NZ_JAIRAU010000035.1"/>
</dbReference>
<accession>A0ABS7TWR5</accession>
<feature type="compositionally biased region" description="Low complexity" evidence="1">
    <location>
        <begin position="438"/>
        <end position="481"/>
    </location>
</feature>
<dbReference type="Proteomes" id="UP001139031">
    <property type="component" value="Unassembled WGS sequence"/>
</dbReference>
<name>A0ABS7TWR5_9BACT</name>
<evidence type="ECO:0000256" key="1">
    <source>
        <dbReference type="SAM" id="MobiDB-lite"/>
    </source>
</evidence>
<protein>
    <submittedName>
        <fullName evidence="2">PhoX family protein</fullName>
    </submittedName>
</protein>
<dbReference type="EMBL" id="JAIRAU010000035">
    <property type="protein sequence ID" value="MBZ5712695.1"/>
    <property type="molecule type" value="Genomic_DNA"/>
</dbReference>
<comment type="caution">
    <text evidence="2">The sequence shown here is derived from an EMBL/GenBank/DDBJ whole genome shotgun (WGS) entry which is preliminary data.</text>
</comment>
<feature type="compositionally biased region" description="Acidic residues" evidence="1">
    <location>
        <begin position="425"/>
        <end position="437"/>
    </location>
</feature>
<dbReference type="SUPFAM" id="SSF63829">
    <property type="entry name" value="Calcium-dependent phosphotriesterase"/>
    <property type="match status" value="1"/>
</dbReference>
<dbReference type="PANTHER" id="PTHR35399:SF4">
    <property type="entry name" value="MEMBRANE PROTEIN"/>
    <property type="match status" value="1"/>
</dbReference>
<sequence length="524" mass="55193">MRHNSHVFGRRGLLRCGAAVAGSAALPFTFTYHRVAKAAGYGELVPDPEGIIDLPPGFTYKVLTRLFDPMSDGYRSPGLPDAMGAFPGPDDTIVLMRNHELGVLDVLHTPLHPEQQAPPESYNPGTSGGVTRLVIDNATLELKSSNLVLFGTLRNCAGGKSPWGWLSCEETTDGKHGYTFLCDVAADRVQMPRQIAGYGRFKHEAACVDPDTLVAYLTEDQGDSCLYRFVPNDKADPFTGKLQALRAVEVDEFATTDMEVGQVVAVSWVDVDDPTPVDDSVRGQAQAKGAAVVKRGEGIWYWKGAVYVCSTSGGPAGAGQIFRLVDGPEGGTLELLARSEHPDILDHPDNITMAPWGELFMAEDGDGDNYVRVLNQAGEVFDFARNAKSDSEFSGVCFSPDGKTMFVNIMFDHLTLAIRGPFPEFEPEPETTGDESDTGAGTESGESSGSGAAPTTGGAADTATPSTTDASSSTTDAATGGADDDDGCGCKAEAGAPGLEWVVAAAGALALRGRRGDAEPGSQG</sequence>
<dbReference type="InterPro" id="IPR006311">
    <property type="entry name" value="TAT_signal"/>
</dbReference>
<dbReference type="PROSITE" id="PS51318">
    <property type="entry name" value="TAT"/>
    <property type="match status" value="1"/>
</dbReference>
<reference evidence="2" key="1">
    <citation type="submission" date="2021-08" db="EMBL/GenBank/DDBJ databases">
        <authorList>
            <person name="Stevens D.C."/>
        </authorList>
    </citation>
    <scope>NUCLEOTIDE SEQUENCE</scope>
    <source>
        <strain evidence="2">DSM 53165</strain>
    </source>
</reference>
<keyword evidence="3" id="KW-1185">Reference proteome</keyword>
<feature type="region of interest" description="Disordered" evidence="1">
    <location>
        <begin position="421"/>
        <end position="493"/>
    </location>
</feature>
<proteinExistence type="predicted"/>
<evidence type="ECO:0000313" key="2">
    <source>
        <dbReference type="EMBL" id="MBZ5712695.1"/>
    </source>
</evidence>
<dbReference type="PANTHER" id="PTHR35399">
    <property type="entry name" value="SLR8030 PROTEIN"/>
    <property type="match status" value="1"/>
</dbReference>
<organism evidence="2 3">
    <name type="scientific">Nannocystis pusilla</name>
    <dbReference type="NCBI Taxonomy" id="889268"/>
    <lineage>
        <taxon>Bacteria</taxon>
        <taxon>Pseudomonadati</taxon>
        <taxon>Myxococcota</taxon>
        <taxon>Polyangia</taxon>
        <taxon>Nannocystales</taxon>
        <taxon>Nannocystaceae</taxon>
        <taxon>Nannocystis</taxon>
    </lineage>
</organism>
<gene>
    <name evidence="2" type="ORF">K7C98_25925</name>
</gene>
<dbReference type="InterPro" id="IPR008557">
    <property type="entry name" value="PhoX"/>
</dbReference>
<dbReference type="Pfam" id="PF05787">
    <property type="entry name" value="PhoX"/>
    <property type="match status" value="2"/>
</dbReference>